<dbReference type="Proteomes" id="UP000250668">
    <property type="component" value="Unassembled WGS sequence"/>
</dbReference>
<proteinExistence type="predicted"/>
<protein>
    <submittedName>
        <fullName evidence="1">Uncharacterized protein</fullName>
    </submittedName>
</protein>
<accession>A0AB33ZR35</accession>
<evidence type="ECO:0000313" key="2">
    <source>
        <dbReference type="Proteomes" id="UP000250668"/>
    </source>
</evidence>
<reference evidence="1 2" key="1">
    <citation type="journal article" date="2018" name="Int. J. Syst. Evol. Microbiol.">
        <title>Lactobacillus paragasseri sp. nov., a sister taxon of Lactobacillus gasseri, based on whole-genome sequence analyses.</title>
        <authorList>
            <person name="Tanizawa Y."/>
            <person name="Tada I."/>
            <person name="Kobayashi H."/>
            <person name="Endo A."/>
            <person name="Maeno S."/>
            <person name="Toyoda A."/>
            <person name="Arita M."/>
            <person name="Nakamura Y."/>
            <person name="Sakamoto M."/>
            <person name="Ohkuma M."/>
            <person name="Tohno M."/>
        </authorList>
    </citation>
    <scope>NUCLEOTIDE SEQUENCE [LARGE SCALE GENOMIC DNA]</scope>
    <source>
        <strain evidence="1 2">JCM 1025</strain>
    </source>
</reference>
<dbReference type="EMBL" id="BEXJ01000001">
    <property type="protein sequence ID" value="GBA94352.1"/>
    <property type="molecule type" value="Genomic_DNA"/>
</dbReference>
<gene>
    <name evidence="1" type="ORF">LJCM1025_00660</name>
</gene>
<name>A0AB33ZR35_LACGS</name>
<dbReference type="RefSeq" id="WP_095669916.1">
    <property type="nucleotide sequence ID" value="NZ_CP087763.1"/>
</dbReference>
<organism evidence="1 2">
    <name type="scientific">Lactobacillus gasseri</name>
    <dbReference type="NCBI Taxonomy" id="1596"/>
    <lineage>
        <taxon>Bacteria</taxon>
        <taxon>Bacillati</taxon>
        <taxon>Bacillota</taxon>
        <taxon>Bacilli</taxon>
        <taxon>Lactobacillales</taxon>
        <taxon>Lactobacillaceae</taxon>
        <taxon>Lactobacillus</taxon>
    </lineage>
</organism>
<evidence type="ECO:0000313" key="1">
    <source>
        <dbReference type="EMBL" id="GBA94352.1"/>
    </source>
</evidence>
<comment type="caution">
    <text evidence="1">The sequence shown here is derived from an EMBL/GenBank/DDBJ whole genome shotgun (WGS) entry which is preliminary data.</text>
</comment>
<sequence>MLHYSQEYIDDILVRFAYEDDQNVDGLTDYAKQKLEVENKRYETFEKNYETQQEFEKNN</sequence>
<dbReference type="AlphaFoldDB" id="A0AB33ZR35"/>